<dbReference type="CDD" id="cd15859">
    <property type="entry name" value="SNARE_SYN8"/>
    <property type="match status" value="1"/>
</dbReference>
<name>A0A376B528_9ASCO</name>
<dbReference type="Proteomes" id="UP000262825">
    <property type="component" value="Unassembled WGS sequence"/>
</dbReference>
<feature type="transmembrane region" description="Helical" evidence="1">
    <location>
        <begin position="275"/>
        <end position="293"/>
    </location>
</feature>
<protein>
    <recommendedName>
        <fullName evidence="2">t-SNARE coiled-coil homology domain-containing protein</fullName>
    </recommendedName>
</protein>
<dbReference type="SUPFAM" id="SSF58038">
    <property type="entry name" value="SNARE fusion complex"/>
    <property type="match status" value="1"/>
</dbReference>
<accession>A0A376B528</accession>
<sequence length="294" mass="33878">MEVAKLKYELDKLQDIIEERNRLITILNLKPSRKDTISLKKQLNIILNIFDELDLYNNGDYNMATISELHSIYTNLLDIIPDNDNDISKSLYEYKLKHKLSNVINDTDNKDNDTTSSISSLTDAIKVKKVRFNEHDEIHKYNTNSNSGSNAENENINRLNFAPYSDIPDENNVNYTNNPAHHTTEGSFSMLSTNREIFSDQKQQLQQQDGILDSLHSTIKRTHQITLGINHEVELQNNEIIPDLERMVDSTDRNLKNANVKLNFFNKFNSTKGSFSRGFIIFLLFIVLLIVIAI</sequence>
<keyword evidence="1" id="KW-0472">Membrane</keyword>
<dbReference type="OrthoDB" id="244190at2759"/>
<feature type="domain" description="T-SNARE coiled-coil homology" evidence="2">
    <location>
        <begin position="197"/>
        <end position="265"/>
    </location>
</feature>
<reference evidence="4" key="1">
    <citation type="submission" date="2018-06" db="EMBL/GenBank/DDBJ databases">
        <authorList>
            <person name="Guldener U."/>
        </authorList>
    </citation>
    <scope>NUCLEOTIDE SEQUENCE [LARGE SCALE GENOMIC DNA]</scope>
    <source>
        <strain evidence="4">UTAD17</strain>
    </source>
</reference>
<evidence type="ECO:0000256" key="1">
    <source>
        <dbReference type="SAM" id="Phobius"/>
    </source>
</evidence>
<dbReference type="InterPro" id="IPR000727">
    <property type="entry name" value="T_SNARE_dom"/>
</dbReference>
<evidence type="ECO:0000313" key="3">
    <source>
        <dbReference type="EMBL" id="SSD59689.1"/>
    </source>
</evidence>
<dbReference type="VEuPathDB" id="FungiDB:SCODWIG_01450"/>
<organism evidence="3 4">
    <name type="scientific">Saccharomycodes ludwigii</name>
    <dbReference type="NCBI Taxonomy" id="36035"/>
    <lineage>
        <taxon>Eukaryota</taxon>
        <taxon>Fungi</taxon>
        <taxon>Dikarya</taxon>
        <taxon>Ascomycota</taxon>
        <taxon>Saccharomycotina</taxon>
        <taxon>Saccharomycetes</taxon>
        <taxon>Saccharomycodales</taxon>
        <taxon>Saccharomycodaceae</taxon>
        <taxon>Saccharomycodes</taxon>
    </lineage>
</organism>
<evidence type="ECO:0000313" key="4">
    <source>
        <dbReference type="Proteomes" id="UP000262825"/>
    </source>
</evidence>
<proteinExistence type="predicted"/>
<keyword evidence="1" id="KW-1133">Transmembrane helix</keyword>
<dbReference type="EMBL" id="UFAJ01000186">
    <property type="protein sequence ID" value="SSD59689.1"/>
    <property type="molecule type" value="Genomic_DNA"/>
</dbReference>
<dbReference type="AlphaFoldDB" id="A0A376B528"/>
<dbReference type="Gene3D" id="1.20.5.110">
    <property type="match status" value="1"/>
</dbReference>
<dbReference type="SMART" id="SM00397">
    <property type="entry name" value="t_SNARE"/>
    <property type="match status" value="1"/>
</dbReference>
<gene>
    <name evidence="3" type="ORF">SCODWIG_01450</name>
</gene>
<evidence type="ECO:0000259" key="2">
    <source>
        <dbReference type="SMART" id="SM00397"/>
    </source>
</evidence>
<keyword evidence="1" id="KW-0812">Transmembrane</keyword>
<keyword evidence="4" id="KW-1185">Reference proteome</keyword>